<evidence type="ECO:0000313" key="2">
    <source>
        <dbReference type="Proteomes" id="UP000039046"/>
    </source>
</evidence>
<reference evidence="1 2" key="1">
    <citation type="journal article" date="2015" name="Genome Announc.">
        <title>Draft Genome Sequence and Gene Annotation of the Entomopathogenic Fungus Verticillium hemipterigenum.</title>
        <authorList>
            <person name="Horn F."/>
            <person name="Habel A."/>
            <person name="Scharf D.H."/>
            <person name="Dworschak J."/>
            <person name="Brakhage A.A."/>
            <person name="Guthke R."/>
            <person name="Hertweck C."/>
            <person name="Linde J."/>
        </authorList>
    </citation>
    <scope>NUCLEOTIDE SEQUENCE [LARGE SCALE GENOMIC DNA]</scope>
</reference>
<dbReference type="OrthoDB" id="4848529at2759"/>
<dbReference type="AlphaFoldDB" id="A0A0A1TB40"/>
<dbReference type="Proteomes" id="UP000039046">
    <property type="component" value="Unassembled WGS sequence"/>
</dbReference>
<protein>
    <recommendedName>
        <fullName evidence="3">Myb-like domain-containing protein</fullName>
    </recommendedName>
</protein>
<evidence type="ECO:0000313" key="1">
    <source>
        <dbReference type="EMBL" id="CEJ84669.1"/>
    </source>
</evidence>
<dbReference type="InterPro" id="IPR001005">
    <property type="entry name" value="SANT/Myb"/>
</dbReference>
<dbReference type="EMBL" id="CDHN01000002">
    <property type="protein sequence ID" value="CEJ84669.1"/>
    <property type="molecule type" value="Genomic_DNA"/>
</dbReference>
<gene>
    <name evidence="1" type="ORF">VHEMI03544</name>
</gene>
<proteinExistence type="predicted"/>
<keyword evidence="2" id="KW-1185">Reference proteome</keyword>
<dbReference type="HOGENOM" id="CLU_128370_0_0_1"/>
<dbReference type="Gene3D" id="1.10.10.60">
    <property type="entry name" value="Homeodomain-like"/>
    <property type="match status" value="1"/>
</dbReference>
<name>A0A0A1TB40_9HYPO</name>
<accession>A0A0A1TB40</accession>
<sequence length="180" mass="19999">MRSCLTSLSATLIPVCNPLETHPSTTYSLESTIFIPSITNILTTISIVFSEMDQDEASPKGATRAWTEEEKTGLLLRVIIQLTTHGSIKWKEVHMPGRTAKSIEGQWTKVKTSLNTLKESMGLPVDVKSTPRKSPAKRKVVKLEADDDIFNNLSSSSGRKKKKVDTTGNCYCCHYSRQSH</sequence>
<organism evidence="1 2">
    <name type="scientific">[Torrubiella] hemipterigena</name>
    <dbReference type="NCBI Taxonomy" id="1531966"/>
    <lineage>
        <taxon>Eukaryota</taxon>
        <taxon>Fungi</taxon>
        <taxon>Dikarya</taxon>
        <taxon>Ascomycota</taxon>
        <taxon>Pezizomycotina</taxon>
        <taxon>Sordariomycetes</taxon>
        <taxon>Hypocreomycetidae</taxon>
        <taxon>Hypocreales</taxon>
        <taxon>Clavicipitaceae</taxon>
        <taxon>Clavicipitaceae incertae sedis</taxon>
        <taxon>'Torrubiella' clade</taxon>
    </lineage>
</organism>
<dbReference type="CDD" id="cd00167">
    <property type="entry name" value="SANT"/>
    <property type="match status" value="1"/>
</dbReference>
<evidence type="ECO:0008006" key="3">
    <source>
        <dbReference type="Google" id="ProtNLM"/>
    </source>
</evidence>